<proteinExistence type="predicted"/>
<comment type="caution">
    <text evidence="2">The sequence shown here is derived from an EMBL/GenBank/DDBJ whole genome shotgun (WGS) entry which is preliminary data.</text>
</comment>
<feature type="transmembrane region" description="Helical" evidence="1">
    <location>
        <begin position="32"/>
        <end position="51"/>
    </location>
</feature>
<evidence type="ECO:0000313" key="2">
    <source>
        <dbReference type="EMBL" id="KAK2027999.1"/>
    </source>
</evidence>
<keyword evidence="1" id="KW-0472">Membrane</keyword>
<name>A0AAD9HH78_9PEZI</name>
<dbReference type="EMBL" id="MU842885">
    <property type="protein sequence ID" value="KAK2027999.1"/>
    <property type="molecule type" value="Genomic_DNA"/>
</dbReference>
<organism evidence="2 3">
    <name type="scientific">Colletotrichum zoysiae</name>
    <dbReference type="NCBI Taxonomy" id="1216348"/>
    <lineage>
        <taxon>Eukaryota</taxon>
        <taxon>Fungi</taxon>
        <taxon>Dikarya</taxon>
        <taxon>Ascomycota</taxon>
        <taxon>Pezizomycotina</taxon>
        <taxon>Sordariomycetes</taxon>
        <taxon>Hypocreomycetidae</taxon>
        <taxon>Glomerellales</taxon>
        <taxon>Glomerellaceae</taxon>
        <taxon>Colletotrichum</taxon>
        <taxon>Colletotrichum graminicola species complex</taxon>
    </lineage>
</organism>
<keyword evidence="3" id="KW-1185">Reference proteome</keyword>
<reference evidence="2" key="1">
    <citation type="submission" date="2021-06" db="EMBL/GenBank/DDBJ databases">
        <title>Comparative genomics, transcriptomics and evolutionary studies reveal genomic signatures of adaptation to plant cell wall in hemibiotrophic fungi.</title>
        <authorList>
            <consortium name="DOE Joint Genome Institute"/>
            <person name="Baroncelli R."/>
            <person name="Diaz J.F."/>
            <person name="Benocci T."/>
            <person name="Peng M."/>
            <person name="Battaglia E."/>
            <person name="Haridas S."/>
            <person name="Andreopoulos W."/>
            <person name="Labutti K."/>
            <person name="Pangilinan J."/>
            <person name="Floch G.L."/>
            <person name="Makela M.R."/>
            <person name="Henrissat B."/>
            <person name="Grigoriev I.V."/>
            <person name="Crouch J.A."/>
            <person name="De Vries R.P."/>
            <person name="Sukno S.A."/>
            <person name="Thon M.R."/>
        </authorList>
    </citation>
    <scope>NUCLEOTIDE SEQUENCE</scope>
    <source>
        <strain evidence="2">MAFF235873</strain>
    </source>
</reference>
<protein>
    <submittedName>
        <fullName evidence="2">Uncharacterized protein</fullName>
    </submittedName>
</protein>
<dbReference type="Proteomes" id="UP001232148">
    <property type="component" value="Unassembled WGS sequence"/>
</dbReference>
<dbReference type="AlphaFoldDB" id="A0AAD9HH78"/>
<keyword evidence="1" id="KW-0812">Transmembrane</keyword>
<evidence type="ECO:0000256" key="1">
    <source>
        <dbReference type="SAM" id="Phobius"/>
    </source>
</evidence>
<sequence length="77" mass="9368">MWWTRSNPGKRRDELLCTDVCLISIRIIQQHLFFFFFFFQIFTLTATYLLTHYSQAARYGDEKVRHIDSDVLFSHQF</sequence>
<gene>
    <name evidence="2" type="ORF">LX32DRAFT_415651</name>
</gene>
<keyword evidence="1" id="KW-1133">Transmembrane helix</keyword>
<accession>A0AAD9HH78</accession>
<evidence type="ECO:0000313" key="3">
    <source>
        <dbReference type="Proteomes" id="UP001232148"/>
    </source>
</evidence>